<dbReference type="PANTHER" id="PTHR13887:SF41">
    <property type="entry name" value="THIOREDOXIN SUPERFAMILY PROTEIN"/>
    <property type="match status" value="1"/>
</dbReference>
<reference evidence="3 4" key="1">
    <citation type="submission" date="2023-07" db="EMBL/GenBank/DDBJ databases">
        <title>Bacillus lucianemedeirus sp. nov, a new species isolated from an immunobiological production facility.</title>
        <authorList>
            <person name="Costa L.V."/>
            <person name="Miranda R.V.S.L."/>
            <person name="Brandao M.L.L."/>
            <person name="Reis C.M.F."/>
            <person name="Frazao A.M."/>
            <person name="Cruz F.V."/>
            <person name="Baio P.V.P."/>
            <person name="Veras J.F.C."/>
            <person name="Ramos J.N."/>
            <person name="Vieira V."/>
        </authorList>
    </citation>
    <scope>NUCLEOTIDE SEQUENCE [LARGE SCALE GENOMIC DNA]</scope>
    <source>
        <strain evidence="3 4">B190/17</strain>
    </source>
</reference>
<evidence type="ECO:0000313" key="4">
    <source>
        <dbReference type="Proteomes" id="UP001619911"/>
    </source>
</evidence>
<dbReference type="PANTHER" id="PTHR13887">
    <property type="entry name" value="GLUTATHIONE S-TRANSFERASE KAPPA"/>
    <property type="match status" value="1"/>
</dbReference>
<name>A0ABW8I6E2_9BACI</name>
<feature type="region of interest" description="Disordered" evidence="1">
    <location>
        <begin position="218"/>
        <end position="242"/>
    </location>
</feature>
<dbReference type="InterPro" id="IPR036249">
    <property type="entry name" value="Thioredoxin-like_sf"/>
</dbReference>
<comment type="caution">
    <text evidence="3">The sequence shown here is derived from an EMBL/GenBank/DDBJ whole genome shotgun (WGS) entry which is preliminary data.</text>
</comment>
<dbReference type="CDD" id="cd03024">
    <property type="entry name" value="DsbA_FrnE"/>
    <property type="match status" value="1"/>
</dbReference>
<dbReference type="InterPro" id="IPR001853">
    <property type="entry name" value="DSBA-like_thioredoxin_dom"/>
</dbReference>
<dbReference type="RefSeq" id="WP_404314705.1">
    <property type="nucleotide sequence ID" value="NZ_JAUIYO010000002.1"/>
</dbReference>
<evidence type="ECO:0000313" key="3">
    <source>
        <dbReference type="EMBL" id="MFK2824784.1"/>
    </source>
</evidence>
<accession>A0ABW8I6E2</accession>
<sequence>MKISVWSDFVCPFCYIGKRRLEEALNMFPHKDGVTIQFKSFELAPDAAKKTDKSIHEALAAKYGMSIAQAKAMNQNVGEQAALAGLTFNFDEMKPANTLDAHRLAKLAEEKGKEAEVTERLLQAYFTDSLLISDHLVLAEIAGKAGLNKEEVISFLATDRLTEEVRIDEEEARRIGVQGVPFFVFNDKYAISGAQPVEAFTAALQKVWEEENEKPVLQDLSGDGAPDTVCTDEGCDVPGDRT</sequence>
<dbReference type="EMBL" id="JAUIYO010000002">
    <property type="protein sequence ID" value="MFK2824784.1"/>
    <property type="molecule type" value="Genomic_DNA"/>
</dbReference>
<dbReference type="SUPFAM" id="SSF52833">
    <property type="entry name" value="Thioredoxin-like"/>
    <property type="match status" value="1"/>
</dbReference>
<dbReference type="Proteomes" id="UP001619911">
    <property type="component" value="Unassembled WGS sequence"/>
</dbReference>
<feature type="domain" description="DSBA-like thioredoxin" evidence="2">
    <location>
        <begin position="3"/>
        <end position="205"/>
    </location>
</feature>
<proteinExistence type="predicted"/>
<dbReference type="Pfam" id="PF01323">
    <property type="entry name" value="DSBA"/>
    <property type="match status" value="1"/>
</dbReference>
<organism evidence="3 4">
    <name type="scientific">Bacillus lumedeiriae</name>
    <dbReference type="NCBI Taxonomy" id="3058829"/>
    <lineage>
        <taxon>Bacteria</taxon>
        <taxon>Bacillati</taxon>
        <taxon>Bacillota</taxon>
        <taxon>Bacilli</taxon>
        <taxon>Bacillales</taxon>
        <taxon>Bacillaceae</taxon>
        <taxon>Bacillus</taxon>
    </lineage>
</organism>
<dbReference type="Gene3D" id="3.40.30.10">
    <property type="entry name" value="Glutaredoxin"/>
    <property type="match status" value="1"/>
</dbReference>
<keyword evidence="4" id="KW-1185">Reference proteome</keyword>
<protein>
    <submittedName>
        <fullName evidence="3">DsbA family oxidoreductase</fullName>
    </submittedName>
</protein>
<evidence type="ECO:0000259" key="2">
    <source>
        <dbReference type="Pfam" id="PF01323"/>
    </source>
</evidence>
<gene>
    <name evidence="3" type="ORF">QYG89_03700</name>
</gene>
<evidence type="ECO:0000256" key="1">
    <source>
        <dbReference type="SAM" id="MobiDB-lite"/>
    </source>
</evidence>